<evidence type="ECO:0000313" key="4">
    <source>
        <dbReference type="EMBL" id="CAB9513656.1"/>
    </source>
</evidence>
<protein>
    <recommendedName>
        <fullName evidence="6">NAD-dependent epimerase/dehydratase domain-containing protein</fullName>
    </recommendedName>
</protein>
<reference evidence="4" key="1">
    <citation type="submission" date="2020-06" db="EMBL/GenBank/DDBJ databases">
        <authorList>
            <consortium name="Plant Systems Biology data submission"/>
        </authorList>
    </citation>
    <scope>NUCLEOTIDE SEQUENCE</scope>
    <source>
        <strain evidence="4">D6</strain>
    </source>
</reference>
<dbReference type="AlphaFoldDB" id="A0A9N8HGZ1"/>
<comment type="similarity">
    <text evidence="1">Belongs to the NAD(P)-dependent epimerase/dehydratase family.</text>
</comment>
<sequence length="297" mass="31675">MAASQPSQQQCAVIGCGVLGTSLCKQLLASPDFEGWTVTGITKTTNNHASILEAVGEEDTRFQVTTMEESQGKTFDNVVFCAPPSGFDDYGAAVEHAVTNVWSGLDHGGTFVFTSSGGIHGPGTTTEPETITEETPTADPESSPRTARLIKAEEACRAHGGCCVRLAGLYTLERGAHSFWLNSGKDVSGRADGIINLLHYDDAASAALAALTVGSNVVKGRNFLVSDSHPLTRQQICSSAMKADLFKDKKMPAFLGKDTEPIGKLYDGTVSERDLQWKPKYESFDAFMSMHAAATSK</sequence>
<dbReference type="OrthoDB" id="674948at2759"/>
<dbReference type="InterPro" id="IPR036291">
    <property type="entry name" value="NAD(P)-bd_dom_sf"/>
</dbReference>
<proteinExistence type="inferred from homology"/>
<dbReference type="EMBL" id="CAICTM010000603">
    <property type="protein sequence ID" value="CAB9513656.1"/>
    <property type="molecule type" value="Genomic_DNA"/>
</dbReference>
<evidence type="ECO:0000256" key="3">
    <source>
        <dbReference type="SAM" id="MobiDB-lite"/>
    </source>
</evidence>
<evidence type="ECO:0000256" key="1">
    <source>
        <dbReference type="ARBA" id="ARBA00007637"/>
    </source>
</evidence>
<keyword evidence="2" id="KW-0520">NAD</keyword>
<accession>A0A9N8HGZ1</accession>
<feature type="compositionally biased region" description="Low complexity" evidence="3">
    <location>
        <begin position="122"/>
        <end position="137"/>
    </location>
</feature>
<organism evidence="4 5">
    <name type="scientific">Seminavis robusta</name>
    <dbReference type="NCBI Taxonomy" id="568900"/>
    <lineage>
        <taxon>Eukaryota</taxon>
        <taxon>Sar</taxon>
        <taxon>Stramenopiles</taxon>
        <taxon>Ochrophyta</taxon>
        <taxon>Bacillariophyta</taxon>
        <taxon>Bacillariophyceae</taxon>
        <taxon>Bacillariophycidae</taxon>
        <taxon>Naviculales</taxon>
        <taxon>Naviculaceae</taxon>
        <taxon>Seminavis</taxon>
    </lineage>
</organism>
<dbReference type="PANTHER" id="PTHR43574">
    <property type="entry name" value="EPIMERASE-RELATED"/>
    <property type="match status" value="1"/>
</dbReference>
<name>A0A9N8HGZ1_9STRA</name>
<comment type="caution">
    <text evidence="4">The sequence shown here is derived from an EMBL/GenBank/DDBJ whole genome shotgun (WGS) entry which is preliminary data.</text>
</comment>
<evidence type="ECO:0000256" key="2">
    <source>
        <dbReference type="ARBA" id="ARBA00023027"/>
    </source>
</evidence>
<evidence type="ECO:0000313" key="5">
    <source>
        <dbReference type="Proteomes" id="UP001153069"/>
    </source>
</evidence>
<dbReference type="Proteomes" id="UP001153069">
    <property type="component" value="Unassembled WGS sequence"/>
</dbReference>
<feature type="region of interest" description="Disordered" evidence="3">
    <location>
        <begin position="116"/>
        <end position="144"/>
    </location>
</feature>
<dbReference type="Gene3D" id="3.40.50.720">
    <property type="entry name" value="NAD(P)-binding Rossmann-like Domain"/>
    <property type="match status" value="1"/>
</dbReference>
<dbReference type="SUPFAM" id="SSF51735">
    <property type="entry name" value="NAD(P)-binding Rossmann-fold domains"/>
    <property type="match status" value="1"/>
</dbReference>
<evidence type="ECO:0008006" key="6">
    <source>
        <dbReference type="Google" id="ProtNLM"/>
    </source>
</evidence>
<gene>
    <name evidence="4" type="ORF">SEMRO_604_G174180.1</name>
</gene>
<keyword evidence="5" id="KW-1185">Reference proteome</keyword>